<dbReference type="Proteomes" id="UP000660265">
    <property type="component" value="Unassembled WGS sequence"/>
</dbReference>
<protein>
    <recommendedName>
        <fullName evidence="5">Major facilitator superfamily (MFS) profile domain-containing protein</fullName>
    </recommendedName>
</protein>
<evidence type="ECO:0008006" key="5">
    <source>
        <dbReference type="Google" id="ProtNLM"/>
    </source>
</evidence>
<gene>
    <name evidence="3" type="ORF">GCM10011583_08190</name>
</gene>
<feature type="transmembrane region" description="Helical" evidence="2">
    <location>
        <begin position="12"/>
        <end position="38"/>
    </location>
</feature>
<keyword evidence="2" id="KW-0812">Transmembrane</keyword>
<accession>A0ABQ2DYE0</accession>
<name>A0ABQ2DYE0_9ACTN</name>
<keyword evidence="2" id="KW-0472">Membrane</keyword>
<feature type="transmembrane region" description="Helical" evidence="2">
    <location>
        <begin position="77"/>
        <end position="96"/>
    </location>
</feature>
<evidence type="ECO:0000256" key="1">
    <source>
        <dbReference type="SAM" id="MobiDB-lite"/>
    </source>
</evidence>
<organism evidence="3 4">
    <name type="scientific">Streptomyces camponoticapitis</name>
    <dbReference type="NCBI Taxonomy" id="1616125"/>
    <lineage>
        <taxon>Bacteria</taxon>
        <taxon>Bacillati</taxon>
        <taxon>Actinomycetota</taxon>
        <taxon>Actinomycetes</taxon>
        <taxon>Kitasatosporales</taxon>
        <taxon>Streptomycetaceae</taxon>
        <taxon>Streptomyces</taxon>
    </lineage>
</organism>
<reference evidence="4" key="1">
    <citation type="journal article" date="2019" name="Int. J. Syst. Evol. Microbiol.">
        <title>The Global Catalogue of Microorganisms (GCM) 10K type strain sequencing project: providing services to taxonomists for standard genome sequencing and annotation.</title>
        <authorList>
            <consortium name="The Broad Institute Genomics Platform"/>
            <consortium name="The Broad Institute Genome Sequencing Center for Infectious Disease"/>
            <person name="Wu L."/>
            <person name="Ma J."/>
        </authorList>
    </citation>
    <scope>NUCLEOTIDE SEQUENCE [LARGE SCALE GENOMIC DNA]</scope>
    <source>
        <strain evidence="4">CGMCC 4.7275</strain>
    </source>
</reference>
<feature type="transmembrane region" description="Helical" evidence="2">
    <location>
        <begin position="45"/>
        <end position="65"/>
    </location>
</feature>
<dbReference type="InterPro" id="IPR036259">
    <property type="entry name" value="MFS_trans_sf"/>
</dbReference>
<dbReference type="PANTHER" id="PTHR23542">
    <property type="match status" value="1"/>
</dbReference>
<dbReference type="RefSeq" id="WP_373292461.1">
    <property type="nucleotide sequence ID" value="NZ_BMMV01000002.1"/>
</dbReference>
<sequence>MSSYAAVLRTPHALSTFAAALLGRLSYPMVSLSLVLAVKDASGSFAVAGGTLALFGASGVALSPVRAALVDRYGPRGGLVPMAVLYAALLTVLALVTRDSAGPGGSGGAGTVGTGAVPGVLLGVPAACAGACTPPLGPTMRTLWSQLLPDRRMLRRAYSLDGVAEELLLVVGPCSSGSWWRTWSRRPRSPPPPRSYWWGRSRSHCHPSRSRSGPRPGPKRLGVGGRAAVSATAPGNAVSGSRCWPPPGSGSVWAGSNCW</sequence>
<evidence type="ECO:0000313" key="3">
    <source>
        <dbReference type="EMBL" id="GGJ79010.1"/>
    </source>
</evidence>
<proteinExistence type="predicted"/>
<dbReference type="EMBL" id="BMMV01000002">
    <property type="protein sequence ID" value="GGJ79010.1"/>
    <property type="molecule type" value="Genomic_DNA"/>
</dbReference>
<dbReference type="PANTHER" id="PTHR23542:SF1">
    <property type="entry name" value="MAJOR FACILITATOR SUPERFAMILY (MFS) PROFILE DOMAIN-CONTAINING PROTEIN"/>
    <property type="match status" value="1"/>
</dbReference>
<comment type="caution">
    <text evidence="3">The sequence shown here is derived from an EMBL/GenBank/DDBJ whole genome shotgun (WGS) entry which is preliminary data.</text>
</comment>
<evidence type="ECO:0000313" key="4">
    <source>
        <dbReference type="Proteomes" id="UP000660265"/>
    </source>
</evidence>
<dbReference type="SUPFAM" id="SSF103473">
    <property type="entry name" value="MFS general substrate transporter"/>
    <property type="match status" value="1"/>
</dbReference>
<keyword evidence="4" id="KW-1185">Reference proteome</keyword>
<evidence type="ECO:0000256" key="2">
    <source>
        <dbReference type="SAM" id="Phobius"/>
    </source>
</evidence>
<keyword evidence="2" id="KW-1133">Transmembrane helix</keyword>
<feature type="region of interest" description="Disordered" evidence="1">
    <location>
        <begin position="183"/>
        <end position="239"/>
    </location>
</feature>